<evidence type="ECO:0000256" key="4">
    <source>
        <dbReference type="ARBA" id="ARBA00022490"/>
    </source>
</evidence>
<dbReference type="GO" id="GO:0003725">
    <property type="term" value="F:double-stranded RNA binding"/>
    <property type="evidence" value="ECO:0007669"/>
    <property type="project" value="InterPro"/>
</dbReference>
<dbReference type="Proteomes" id="UP000003560">
    <property type="component" value="Unassembled WGS sequence"/>
</dbReference>
<keyword evidence="9" id="KW-0067">ATP-binding</keyword>
<dbReference type="PANTHER" id="PTHR17490:SF16">
    <property type="entry name" value="THREONYLCARBAMOYL-AMP SYNTHASE"/>
    <property type="match status" value="1"/>
</dbReference>
<gene>
    <name evidence="13" type="ORF">COLSTE_02098</name>
</gene>
<comment type="catalytic activity">
    <reaction evidence="11">
        <text>L-threonine + hydrogencarbonate + ATP = L-threonylcarbamoyladenylate + diphosphate + H2O</text>
        <dbReference type="Rhea" id="RHEA:36407"/>
        <dbReference type="ChEBI" id="CHEBI:15377"/>
        <dbReference type="ChEBI" id="CHEBI:17544"/>
        <dbReference type="ChEBI" id="CHEBI:30616"/>
        <dbReference type="ChEBI" id="CHEBI:33019"/>
        <dbReference type="ChEBI" id="CHEBI:57926"/>
        <dbReference type="ChEBI" id="CHEBI:73682"/>
        <dbReference type="EC" id="2.7.7.87"/>
    </reaction>
</comment>
<organism evidence="13 14">
    <name type="scientific">Collinsella stercoris DSM 13279</name>
    <dbReference type="NCBI Taxonomy" id="445975"/>
    <lineage>
        <taxon>Bacteria</taxon>
        <taxon>Bacillati</taxon>
        <taxon>Actinomycetota</taxon>
        <taxon>Coriobacteriia</taxon>
        <taxon>Coriobacteriales</taxon>
        <taxon>Coriobacteriaceae</taxon>
        <taxon>Collinsella</taxon>
    </lineage>
</organism>
<accession>B6GDC0</accession>
<evidence type="ECO:0000256" key="2">
    <source>
        <dbReference type="ARBA" id="ARBA00007663"/>
    </source>
</evidence>
<keyword evidence="8" id="KW-0547">Nucleotide-binding</keyword>
<evidence type="ECO:0000256" key="11">
    <source>
        <dbReference type="ARBA" id="ARBA00048366"/>
    </source>
</evidence>
<keyword evidence="6" id="KW-0819">tRNA processing</keyword>
<dbReference type="PANTHER" id="PTHR17490">
    <property type="entry name" value="SUA5"/>
    <property type="match status" value="1"/>
</dbReference>
<dbReference type="GO" id="GO:0006450">
    <property type="term" value="P:regulation of translational fidelity"/>
    <property type="evidence" value="ECO:0007669"/>
    <property type="project" value="TreeGrafter"/>
</dbReference>
<dbReference type="OrthoDB" id="9814580at2"/>
<dbReference type="NCBIfam" id="TIGR00057">
    <property type="entry name" value="L-threonylcarbamoyladenylate synthase"/>
    <property type="match status" value="1"/>
</dbReference>
<keyword evidence="7" id="KW-0548">Nucleotidyltransferase</keyword>
<evidence type="ECO:0000256" key="5">
    <source>
        <dbReference type="ARBA" id="ARBA00022679"/>
    </source>
</evidence>
<reference evidence="13 14" key="2">
    <citation type="submission" date="2008-10" db="EMBL/GenBank/DDBJ databases">
        <authorList>
            <person name="Fulton L."/>
            <person name="Clifton S."/>
            <person name="Fulton B."/>
            <person name="Xu J."/>
            <person name="Minx P."/>
            <person name="Pepin K.H."/>
            <person name="Johnson M."/>
            <person name="Thiruvilangam P."/>
            <person name="Bhonagiri V."/>
            <person name="Nash W.E."/>
            <person name="Mardis E.R."/>
            <person name="Wilson R.K."/>
        </authorList>
    </citation>
    <scope>NUCLEOTIDE SEQUENCE [LARGE SCALE GENOMIC DNA]</scope>
    <source>
        <strain evidence="13 14">DSM 13279</strain>
    </source>
</reference>
<keyword evidence="5" id="KW-0808">Transferase</keyword>
<evidence type="ECO:0000256" key="9">
    <source>
        <dbReference type="ARBA" id="ARBA00022840"/>
    </source>
</evidence>
<dbReference type="AlphaFoldDB" id="B6GDC0"/>
<sequence>MAVEGACSLALDEEQLASAAKRLLAGDLALLPTETVYGVGVAVNAYLDSGGLPGSETGYGRIFTLKHRDTSQTVPWLVDGPDALDRYGASVPDAIRTLAAECWPGALTLVVPAAARVPHFMRAADGTVALRASASPVIQDLIRATGSPLAVTSANTHGYPAPASFAEVEPRILEGVDLAVDAGETACRDASTIVAVRDGAPVILRQGALPAETIARLLEN</sequence>
<dbReference type="InterPro" id="IPR050156">
    <property type="entry name" value="TC-AMP_synthase_SUA5"/>
</dbReference>
<dbReference type="HOGENOM" id="CLU_031397_3_1_11"/>
<dbReference type="PROSITE" id="PS51163">
    <property type="entry name" value="YRDC"/>
    <property type="match status" value="1"/>
</dbReference>
<dbReference type="eggNOG" id="COG0009">
    <property type="taxonomic scope" value="Bacteria"/>
</dbReference>
<evidence type="ECO:0000256" key="6">
    <source>
        <dbReference type="ARBA" id="ARBA00022694"/>
    </source>
</evidence>
<dbReference type="GO" id="GO:0061710">
    <property type="term" value="F:L-threonylcarbamoyladenylate synthase"/>
    <property type="evidence" value="ECO:0007669"/>
    <property type="project" value="UniProtKB-EC"/>
</dbReference>
<evidence type="ECO:0000313" key="14">
    <source>
        <dbReference type="Proteomes" id="UP000003560"/>
    </source>
</evidence>
<feature type="domain" description="YrdC-like" evidence="12">
    <location>
        <begin position="13"/>
        <end position="209"/>
    </location>
</feature>
<dbReference type="InterPro" id="IPR006070">
    <property type="entry name" value="Sua5-like_dom"/>
</dbReference>
<evidence type="ECO:0000256" key="1">
    <source>
        <dbReference type="ARBA" id="ARBA00004496"/>
    </source>
</evidence>
<dbReference type="GO" id="GO:0000049">
    <property type="term" value="F:tRNA binding"/>
    <property type="evidence" value="ECO:0007669"/>
    <property type="project" value="TreeGrafter"/>
</dbReference>
<evidence type="ECO:0000313" key="13">
    <source>
        <dbReference type="EMBL" id="EEA89736.1"/>
    </source>
</evidence>
<reference evidence="13 14" key="1">
    <citation type="submission" date="2008-10" db="EMBL/GenBank/DDBJ databases">
        <title>Draft genome sequence of Collinsella stercoris (DSM 13279).</title>
        <authorList>
            <person name="Sudarsanam P."/>
            <person name="Ley R."/>
            <person name="Guruge J."/>
            <person name="Turnbaugh P.J."/>
            <person name="Mahowald M."/>
            <person name="Liep D."/>
            <person name="Gordon J."/>
        </authorList>
    </citation>
    <scope>NUCLEOTIDE SEQUENCE [LARGE SCALE GENOMIC DNA]</scope>
    <source>
        <strain evidence="13 14">DSM 13279</strain>
    </source>
</reference>
<dbReference type="GO" id="GO:0005524">
    <property type="term" value="F:ATP binding"/>
    <property type="evidence" value="ECO:0007669"/>
    <property type="project" value="UniProtKB-KW"/>
</dbReference>
<dbReference type="EC" id="2.7.7.87" evidence="3"/>
<dbReference type="Pfam" id="PF01300">
    <property type="entry name" value="Sua5_yciO_yrdC"/>
    <property type="match status" value="1"/>
</dbReference>
<evidence type="ECO:0000256" key="8">
    <source>
        <dbReference type="ARBA" id="ARBA00022741"/>
    </source>
</evidence>
<name>B6GDC0_9ACTN</name>
<keyword evidence="14" id="KW-1185">Reference proteome</keyword>
<dbReference type="STRING" id="445975.COLSTE_02098"/>
<dbReference type="GO" id="GO:0005737">
    <property type="term" value="C:cytoplasm"/>
    <property type="evidence" value="ECO:0007669"/>
    <property type="project" value="UniProtKB-SubCell"/>
</dbReference>
<comment type="similarity">
    <text evidence="2">Belongs to the SUA5 family.</text>
</comment>
<dbReference type="InterPro" id="IPR017945">
    <property type="entry name" value="DHBP_synth_RibB-like_a/b_dom"/>
</dbReference>
<dbReference type="SUPFAM" id="SSF55821">
    <property type="entry name" value="YrdC/RibB"/>
    <property type="match status" value="1"/>
</dbReference>
<proteinExistence type="inferred from homology"/>
<dbReference type="Gene3D" id="3.90.870.10">
    <property type="entry name" value="DHBP synthase"/>
    <property type="match status" value="1"/>
</dbReference>
<keyword evidence="4" id="KW-0963">Cytoplasm</keyword>
<dbReference type="EMBL" id="ABXJ01000125">
    <property type="protein sequence ID" value="EEA89736.1"/>
    <property type="molecule type" value="Genomic_DNA"/>
</dbReference>
<comment type="subcellular location">
    <subcellularLocation>
        <location evidence="1">Cytoplasm</location>
    </subcellularLocation>
</comment>
<protein>
    <recommendedName>
        <fullName evidence="10">L-threonylcarbamoyladenylate synthase</fullName>
        <ecNumber evidence="3">2.7.7.87</ecNumber>
    </recommendedName>
    <alternativeName>
        <fullName evidence="10">L-threonylcarbamoyladenylate synthase</fullName>
    </alternativeName>
</protein>
<dbReference type="GO" id="GO:0008033">
    <property type="term" value="P:tRNA processing"/>
    <property type="evidence" value="ECO:0007669"/>
    <property type="project" value="UniProtKB-KW"/>
</dbReference>
<comment type="caution">
    <text evidence="13">The sequence shown here is derived from an EMBL/GenBank/DDBJ whole genome shotgun (WGS) entry which is preliminary data.</text>
</comment>
<evidence type="ECO:0000259" key="12">
    <source>
        <dbReference type="PROSITE" id="PS51163"/>
    </source>
</evidence>
<evidence type="ECO:0000256" key="3">
    <source>
        <dbReference type="ARBA" id="ARBA00012584"/>
    </source>
</evidence>
<evidence type="ECO:0000256" key="7">
    <source>
        <dbReference type="ARBA" id="ARBA00022695"/>
    </source>
</evidence>
<evidence type="ECO:0000256" key="10">
    <source>
        <dbReference type="ARBA" id="ARBA00029774"/>
    </source>
</evidence>